<name>A0A1Y1HZD4_KLENI</name>
<evidence type="ECO:0000313" key="1">
    <source>
        <dbReference type="EMBL" id="GAQ81218.1"/>
    </source>
</evidence>
<dbReference type="Proteomes" id="UP000054558">
    <property type="component" value="Unassembled WGS sequence"/>
</dbReference>
<dbReference type="SUPFAM" id="SSF56112">
    <property type="entry name" value="Protein kinase-like (PK-like)"/>
    <property type="match status" value="1"/>
</dbReference>
<gene>
    <name evidence="1" type="ORF">KFL_000740180</name>
</gene>
<organism evidence="1 2">
    <name type="scientific">Klebsormidium nitens</name>
    <name type="common">Green alga</name>
    <name type="synonym">Ulothrix nitens</name>
    <dbReference type="NCBI Taxonomy" id="105231"/>
    <lineage>
        <taxon>Eukaryota</taxon>
        <taxon>Viridiplantae</taxon>
        <taxon>Streptophyta</taxon>
        <taxon>Klebsormidiophyceae</taxon>
        <taxon>Klebsormidiales</taxon>
        <taxon>Klebsormidiaceae</taxon>
        <taxon>Klebsormidium</taxon>
    </lineage>
</organism>
<reference evidence="1 2" key="1">
    <citation type="journal article" date="2014" name="Nat. Commun.">
        <title>Klebsormidium flaccidum genome reveals primary factors for plant terrestrial adaptation.</title>
        <authorList>
            <person name="Hori K."/>
            <person name="Maruyama F."/>
            <person name="Fujisawa T."/>
            <person name="Togashi T."/>
            <person name="Yamamoto N."/>
            <person name="Seo M."/>
            <person name="Sato S."/>
            <person name="Yamada T."/>
            <person name="Mori H."/>
            <person name="Tajima N."/>
            <person name="Moriyama T."/>
            <person name="Ikeuchi M."/>
            <person name="Watanabe M."/>
            <person name="Wada H."/>
            <person name="Kobayashi K."/>
            <person name="Saito M."/>
            <person name="Masuda T."/>
            <person name="Sasaki-Sekimoto Y."/>
            <person name="Mashiguchi K."/>
            <person name="Awai K."/>
            <person name="Shimojima M."/>
            <person name="Masuda S."/>
            <person name="Iwai M."/>
            <person name="Nobusawa T."/>
            <person name="Narise T."/>
            <person name="Kondo S."/>
            <person name="Saito H."/>
            <person name="Sato R."/>
            <person name="Murakawa M."/>
            <person name="Ihara Y."/>
            <person name="Oshima-Yamada Y."/>
            <person name="Ohtaka K."/>
            <person name="Satoh M."/>
            <person name="Sonobe K."/>
            <person name="Ishii M."/>
            <person name="Ohtani R."/>
            <person name="Kanamori-Sato M."/>
            <person name="Honoki R."/>
            <person name="Miyazaki D."/>
            <person name="Mochizuki H."/>
            <person name="Umetsu J."/>
            <person name="Higashi K."/>
            <person name="Shibata D."/>
            <person name="Kamiya Y."/>
            <person name="Sato N."/>
            <person name="Nakamura Y."/>
            <person name="Tabata S."/>
            <person name="Ida S."/>
            <person name="Kurokawa K."/>
            <person name="Ohta H."/>
        </authorList>
    </citation>
    <scope>NUCLEOTIDE SEQUENCE [LARGE SCALE GENOMIC DNA]</scope>
    <source>
        <strain evidence="1 2">NIES-2285</strain>
    </source>
</reference>
<sequence length="513" mass="56759">MTPEQIEIARKSLEEVFGDTAKVMSAEAVEILAANYCVTYQDFVDIKLKTLEESPNPVPDALLQRIAGFKDERAKKRKVDADMSASILRKLVVEVPSSLPPIDQLKGFLSDVNQRIPVTQRVYQKLSLVQNANSVVRICSEQEDADIVATFVSRIIESIHTTGAEELTAYAVTKMLFDLLAQITEKIEAPLKLGLEALEDLKAKFNEPFSRVHYGVLPYIIAYAAAGKMVQFYARRTQTVQLDPISDVIHYDTLEGRAMLVHLVANLYRLLLKMKQTLPDGSGPLRMFQKVDRGNGTFVEAGTSSGTKTICDASSFFKKAGTTLQHVKAAYKAAKATRHLVQAAEGPEMSKDVYRVVVTPLGSEVDVRDEEGIQRLVHHLLHGLEKLHSASLCHRDVRKPNAVEYLGSTGSSTRYMLIDLESAAPSGASLPPVEYEGWQDETLVDGKYVPESDLFQLAKMVQDVARTAKERPVNLSEEARAFLMELSGKKRSASSLLQEEWVGCKCGQGLSVE</sequence>
<proteinExistence type="predicted"/>
<keyword evidence="2" id="KW-1185">Reference proteome</keyword>
<evidence type="ECO:0008006" key="3">
    <source>
        <dbReference type="Google" id="ProtNLM"/>
    </source>
</evidence>
<accession>A0A1Y1HZD4</accession>
<dbReference type="OrthoDB" id="2436248at2759"/>
<evidence type="ECO:0000313" key="2">
    <source>
        <dbReference type="Proteomes" id="UP000054558"/>
    </source>
</evidence>
<protein>
    <recommendedName>
        <fullName evidence="3">Protein kinase domain-containing protein</fullName>
    </recommendedName>
</protein>
<dbReference type="EMBL" id="DF237023">
    <property type="protein sequence ID" value="GAQ81218.1"/>
    <property type="molecule type" value="Genomic_DNA"/>
</dbReference>
<dbReference type="AlphaFoldDB" id="A0A1Y1HZD4"/>
<dbReference type="InterPro" id="IPR011009">
    <property type="entry name" value="Kinase-like_dom_sf"/>
</dbReference>